<dbReference type="PATRIC" id="fig|679936.5.peg.1539"/>
<name>G8TX63_SULAD</name>
<proteinExistence type="predicted"/>
<dbReference type="STRING" id="679936.Sulac_1474"/>
<dbReference type="KEGG" id="sap:Sulac_1474"/>
<evidence type="ECO:0000259" key="1">
    <source>
        <dbReference type="Pfam" id="PF05670"/>
    </source>
</evidence>
<dbReference type="Proteomes" id="UP000005439">
    <property type="component" value="Chromosome"/>
</dbReference>
<dbReference type="GO" id="GO:0072344">
    <property type="term" value="P:rescue of stalled ribosome"/>
    <property type="evidence" value="ECO:0007669"/>
    <property type="project" value="TreeGrafter"/>
</dbReference>
<dbReference type="InterPro" id="IPR051608">
    <property type="entry name" value="RQC_Subunit_NEMF"/>
</dbReference>
<dbReference type="Gene3D" id="2.30.310.10">
    <property type="entry name" value="ibrinogen binding protein from staphylococcus aureus domain"/>
    <property type="match status" value="1"/>
</dbReference>
<dbReference type="EMBL" id="CP003179">
    <property type="protein sequence ID" value="AEW04971.1"/>
    <property type="molecule type" value="Genomic_DNA"/>
</dbReference>
<dbReference type="HOGENOM" id="CLU_509885_0_0_9"/>
<sequence>MPFDALVVRALEVLWQQELVGSRVVHAAANKDRVIWELHTPRGTEQVLVVLSPGIQRAHRIPVRRIGSSQGMPGWIKNLIPFTITQVTVPPWERVIRWDIERPDDWDRPQASRLIFELAGHLTNVIWVADDDRVLDAWRRVPPGQKGRAVWPGVPYTPPPAVPNPLETRRLPDLPPWARRWITDAGGNWDDLAKDWATGQWTPYLLTPPDKGVPEAWVYPMPGFHATPETRWEDLLDRVFRAKEDEQARVQLGNQLKSQWQRRLTHLESRLAEFQRILDESCEDYREAGDFWLLWLAEHPDEEAPLALDQPSWTRPGHLVRLTRSADQSPAEASQAAYRLYKKLKHRQEIVRHLEPQVRQERDQIRRQLEQLSVPHALEWYREHLKKTPVGATGGGAPGGPFREFKSLSGFPIWVGKTREDNAALTFKKARPDDIWFHTKQTPGSHVILATGKKNPNLEDLLDAAQLAVYFSAAKNSSSVPVDYTRRKWVRKRPHGEPGQVLYQREKTLYITPDPDRLKRLGAMREKLWEEQES</sequence>
<dbReference type="GO" id="GO:0000049">
    <property type="term" value="F:tRNA binding"/>
    <property type="evidence" value="ECO:0007669"/>
    <property type="project" value="TreeGrafter"/>
</dbReference>
<dbReference type="Pfam" id="PF05833">
    <property type="entry name" value="NFACT_N"/>
    <property type="match status" value="2"/>
</dbReference>
<gene>
    <name evidence="2" type="ordered locus">Sulac_1474</name>
</gene>
<dbReference type="Pfam" id="PF05670">
    <property type="entry name" value="NFACT-R_1"/>
    <property type="match status" value="1"/>
</dbReference>
<dbReference type="GO" id="GO:0043023">
    <property type="term" value="F:ribosomal large subunit binding"/>
    <property type="evidence" value="ECO:0007669"/>
    <property type="project" value="TreeGrafter"/>
</dbReference>
<dbReference type="GO" id="GO:1990112">
    <property type="term" value="C:RQC complex"/>
    <property type="evidence" value="ECO:0007669"/>
    <property type="project" value="TreeGrafter"/>
</dbReference>
<protein>
    <recommendedName>
        <fullName evidence="1">NFACT RNA-binding domain-containing protein</fullName>
    </recommendedName>
</protein>
<reference evidence="3" key="1">
    <citation type="submission" date="2011-12" db="EMBL/GenBank/DDBJ databases">
        <title>The complete genome of chromosome of Sulfobacillus acidophilus DSM 10332.</title>
        <authorList>
            <person name="Lucas S."/>
            <person name="Han J."/>
            <person name="Lapidus A."/>
            <person name="Bruce D."/>
            <person name="Goodwin L."/>
            <person name="Pitluck S."/>
            <person name="Peters L."/>
            <person name="Kyrpides N."/>
            <person name="Mavromatis K."/>
            <person name="Ivanova N."/>
            <person name="Mikhailova N."/>
            <person name="Chertkov O."/>
            <person name="Saunders E."/>
            <person name="Detter J.C."/>
            <person name="Tapia R."/>
            <person name="Han C."/>
            <person name="Land M."/>
            <person name="Hauser L."/>
            <person name="Markowitz V."/>
            <person name="Cheng J.-F."/>
            <person name="Hugenholtz P."/>
            <person name="Woyke T."/>
            <person name="Wu D."/>
            <person name="Pukall R."/>
            <person name="Gehrich-Schroeter G."/>
            <person name="Schneider S."/>
            <person name="Klenk H.-P."/>
            <person name="Eisen J.A."/>
        </authorList>
    </citation>
    <scope>NUCLEOTIDE SEQUENCE [LARGE SCALE GENOMIC DNA]</scope>
    <source>
        <strain evidence="3">ATCC 700253 / DSM 10332 / NAL</strain>
    </source>
</reference>
<dbReference type="AlphaFoldDB" id="G8TX63"/>
<organism evidence="2 3">
    <name type="scientific">Sulfobacillus acidophilus (strain ATCC 700253 / DSM 10332 / NAL)</name>
    <dbReference type="NCBI Taxonomy" id="679936"/>
    <lineage>
        <taxon>Bacteria</taxon>
        <taxon>Bacillati</taxon>
        <taxon>Bacillota</taxon>
        <taxon>Clostridia</taxon>
        <taxon>Eubacteriales</taxon>
        <taxon>Clostridiales Family XVII. Incertae Sedis</taxon>
        <taxon>Sulfobacillus</taxon>
    </lineage>
</organism>
<reference evidence="2 3" key="2">
    <citation type="journal article" date="2012" name="Stand. Genomic Sci.">
        <title>Complete genome sequence of the moderately thermophilic mineral-sulfide-oxidizing firmicute Sulfobacillus acidophilus type strain (NAL(T)).</title>
        <authorList>
            <person name="Anderson I."/>
            <person name="Chertkov O."/>
            <person name="Chen A."/>
            <person name="Saunders E."/>
            <person name="Lapidus A."/>
            <person name="Nolan M."/>
            <person name="Lucas S."/>
            <person name="Hammon N."/>
            <person name="Deshpande S."/>
            <person name="Cheng J.F."/>
            <person name="Han C."/>
            <person name="Tapia R."/>
            <person name="Goodwin L.A."/>
            <person name="Pitluck S."/>
            <person name="Liolios K."/>
            <person name="Pagani I."/>
            <person name="Ivanova N."/>
            <person name="Mikhailova N."/>
            <person name="Pati A."/>
            <person name="Palaniappan K."/>
            <person name="Land M."/>
            <person name="Pan C."/>
            <person name="Rohde M."/>
            <person name="Pukall R."/>
            <person name="Goker M."/>
            <person name="Detter J.C."/>
            <person name="Woyke T."/>
            <person name="Bristow J."/>
            <person name="Eisen J.A."/>
            <person name="Markowitz V."/>
            <person name="Hugenholtz P."/>
            <person name="Kyrpides N.C."/>
            <person name="Klenk H.P."/>
            <person name="Mavromatis K."/>
        </authorList>
    </citation>
    <scope>NUCLEOTIDE SEQUENCE [LARGE SCALE GENOMIC DNA]</scope>
    <source>
        <strain evidence="3">ATCC 700253 / DSM 10332 / NAL</strain>
    </source>
</reference>
<keyword evidence="3" id="KW-1185">Reference proteome</keyword>
<dbReference type="PANTHER" id="PTHR15239:SF6">
    <property type="entry name" value="RIBOSOME QUALITY CONTROL COMPLEX SUBUNIT NEMF"/>
    <property type="match status" value="1"/>
</dbReference>
<dbReference type="InterPro" id="IPR008532">
    <property type="entry name" value="NFACT_RNA-bd"/>
</dbReference>
<feature type="domain" description="NFACT RNA-binding" evidence="1">
    <location>
        <begin position="402"/>
        <end position="502"/>
    </location>
</feature>
<accession>G8TX63</accession>
<evidence type="ECO:0000313" key="2">
    <source>
        <dbReference type="EMBL" id="AEW04971.1"/>
    </source>
</evidence>
<evidence type="ECO:0000313" key="3">
    <source>
        <dbReference type="Proteomes" id="UP000005439"/>
    </source>
</evidence>
<dbReference type="PANTHER" id="PTHR15239">
    <property type="entry name" value="NUCLEAR EXPORT MEDIATOR FACTOR NEMF"/>
    <property type="match status" value="1"/>
</dbReference>